<dbReference type="Proteomes" id="UP001485459">
    <property type="component" value="Chromosome"/>
</dbReference>
<evidence type="ECO:0000313" key="2">
    <source>
        <dbReference type="Proteomes" id="UP001485459"/>
    </source>
</evidence>
<gene>
    <name evidence="1" type="ORF">WJU16_20140</name>
</gene>
<dbReference type="EMBL" id="CP149822">
    <property type="protein sequence ID" value="WZN40280.1"/>
    <property type="molecule type" value="Genomic_DNA"/>
</dbReference>
<evidence type="ECO:0000313" key="1">
    <source>
        <dbReference type="EMBL" id="WZN40280.1"/>
    </source>
</evidence>
<dbReference type="InterPro" id="IPR011008">
    <property type="entry name" value="Dimeric_a/b-barrel"/>
</dbReference>
<keyword evidence="2" id="KW-1185">Reference proteome</keyword>
<dbReference type="SUPFAM" id="SSF54909">
    <property type="entry name" value="Dimeric alpha+beta barrel"/>
    <property type="match status" value="1"/>
</dbReference>
<organism evidence="1 2">
    <name type="scientific">Chitinophaga pollutisoli</name>
    <dbReference type="NCBI Taxonomy" id="3133966"/>
    <lineage>
        <taxon>Bacteria</taxon>
        <taxon>Pseudomonadati</taxon>
        <taxon>Bacteroidota</taxon>
        <taxon>Chitinophagia</taxon>
        <taxon>Chitinophagales</taxon>
        <taxon>Chitinophagaceae</taxon>
        <taxon>Chitinophaga</taxon>
    </lineage>
</organism>
<sequence length="144" mass="15989">MAKLIPVFLLGVFLTFVIAGFSSRIRQQAVQAEISEMDSVAQGAIVQQYWMVFFKNGTAMAGDPVSSALIDEAHVMHIRNLTREGKMMLAGAFAEYDDLRAIYVLKAADSLEAARLVKADSAVATGRLQFELKPWWTARNCVFR</sequence>
<accession>A0ABZ2YMC6</accession>
<name>A0ABZ2YMC6_9BACT</name>
<dbReference type="RefSeq" id="WP_341835203.1">
    <property type="nucleotide sequence ID" value="NZ_CP149822.1"/>
</dbReference>
<proteinExistence type="predicted"/>
<reference evidence="2" key="1">
    <citation type="submission" date="2024-03" db="EMBL/GenBank/DDBJ databases">
        <title>Chitinophaga horti sp. nov., isolated from garden soil.</title>
        <authorList>
            <person name="Lee D.S."/>
            <person name="Han D.M."/>
            <person name="Baek J.H."/>
            <person name="Choi D.G."/>
            <person name="Jeon J.H."/>
            <person name="Jeon C.O."/>
        </authorList>
    </citation>
    <scope>NUCLEOTIDE SEQUENCE [LARGE SCALE GENOMIC DNA]</scope>
    <source>
        <strain evidence="2">GPA1</strain>
    </source>
</reference>
<protein>
    <recommendedName>
        <fullName evidence="3">YCII-related domain-containing protein</fullName>
    </recommendedName>
</protein>
<evidence type="ECO:0008006" key="3">
    <source>
        <dbReference type="Google" id="ProtNLM"/>
    </source>
</evidence>